<name>A0A4Y6PXW3_PERCE</name>
<proteinExistence type="predicted"/>
<keyword evidence="2" id="KW-0472">Membrane</keyword>
<accession>A0A4Y6PXW3</accession>
<gene>
    <name evidence="3" type="ORF">FIV42_21170</name>
</gene>
<keyword evidence="2" id="KW-0812">Transmembrane</keyword>
<dbReference type="Pfam" id="PF07332">
    <property type="entry name" value="Phage_holin_3_6"/>
    <property type="match status" value="1"/>
</dbReference>
<organism evidence="3 4">
    <name type="scientific">Persicimonas caeni</name>
    <dbReference type="NCBI Taxonomy" id="2292766"/>
    <lineage>
        <taxon>Bacteria</taxon>
        <taxon>Deltaproteobacteria</taxon>
        <taxon>Bradymonadales</taxon>
        <taxon>Bradymonadaceae</taxon>
        <taxon>Persicimonas</taxon>
    </lineage>
</organism>
<sequence>MSELNRRRSTSTNGRRRPSSSNGINGLKPAFERLTDGLSTLVKQHLELARYELKQDVTTTGKRVAIIAVCAVIGLIGYVTLLGAGILLAAWLGGALAAFITAAAIAVVHLAVAGGLTAYFGKQLRDEKPVDLAQTNDELNEDKRWLREIGEKSRNGTKPKQLSQEELPPS</sequence>
<reference evidence="3 4" key="1">
    <citation type="submission" date="2019-06" db="EMBL/GenBank/DDBJ databases">
        <title>Persicimonas caeni gen. nov., sp. nov., a predatory bacterium isolated from solar saltern.</title>
        <authorList>
            <person name="Wang S."/>
        </authorList>
    </citation>
    <scope>NUCLEOTIDE SEQUENCE [LARGE SCALE GENOMIC DNA]</scope>
    <source>
        <strain evidence="3 4">YN101</strain>
    </source>
</reference>
<dbReference type="EMBL" id="CP041186">
    <property type="protein sequence ID" value="QDG53162.1"/>
    <property type="molecule type" value="Genomic_DNA"/>
</dbReference>
<keyword evidence="2" id="KW-1133">Transmembrane helix</keyword>
<keyword evidence="4" id="KW-1185">Reference proteome</keyword>
<evidence type="ECO:0000256" key="2">
    <source>
        <dbReference type="SAM" id="Phobius"/>
    </source>
</evidence>
<dbReference type="InterPro" id="IPR009937">
    <property type="entry name" value="Phage_holin_3_6"/>
</dbReference>
<accession>A0A5B8Y9L3</accession>
<dbReference type="RefSeq" id="WP_141199623.1">
    <property type="nucleotide sequence ID" value="NZ_CP041186.1"/>
</dbReference>
<evidence type="ECO:0000313" key="3">
    <source>
        <dbReference type="EMBL" id="QDG53162.1"/>
    </source>
</evidence>
<protein>
    <submittedName>
        <fullName evidence="3">Phage holin family protein</fullName>
    </submittedName>
</protein>
<feature type="transmembrane region" description="Helical" evidence="2">
    <location>
        <begin position="97"/>
        <end position="120"/>
    </location>
</feature>
<feature type="region of interest" description="Disordered" evidence="1">
    <location>
        <begin position="143"/>
        <end position="170"/>
    </location>
</feature>
<dbReference type="Proteomes" id="UP000315995">
    <property type="component" value="Chromosome"/>
</dbReference>
<evidence type="ECO:0000256" key="1">
    <source>
        <dbReference type="SAM" id="MobiDB-lite"/>
    </source>
</evidence>
<feature type="compositionally biased region" description="Basic and acidic residues" evidence="1">
    <location>
        <begin position="143"/>
        <end position="154"/>
    </location>
</feature>
<feature type="region of interest" description="Disordered" evidence="1">
    <location>
        <begin position="1"/>
        <end position="28"/>
    </location>
</feature>
<evidence type="ECO:0000313" key="4">
    <source>
        <dbReference type="Proteomes" id="UP000315995"/>
    </source>
</evidence>
<dbReference type="AlphaFoldDB" id="A0A4Y6PXW3"/>
<feature type="transmembrane region" description="Helical" evidence="2">
    <location>
        <begin position="64"/>
        <end position="91"/>
    </location>
</feature>